<gene>
    <name evidence="2" type="ORF">ARALYDRAFT_893017</name>
</gene>
<evidence type="ECO:0000256" key="1">
    <source>
        <dbReference type="SAM" id="MobiDB-lite"/>
    </source>
</evidence>
<organism evidence="3">
    <name type="scientific">Arabidopsis lyrata subsp. lyrata</name>
    <name type="common">Lyre-leaved rock-cress</name>
    <dbReference type="NCBI Taxonomy" id="81972"/>
    <lineage>
        <taxon>Eukaryota</taxon>
        <taxon>Viridiplantae</taxon>
        <taxon>Streptophyta</taxon>
        <taxon>Embryophyta</taxon>
        <taxon>Tracheophyta</taxon>
        <taxon>Spermatophyta</taxon>
        <taxon>Magnoliopsida</taxon>
        <taxon>eudicotyledons</taxon>
        <taxon>Gunneridae</taxon>
        <taxon>Pentapetalae</taxon>
        <taxon>rosids</taxon>
        <taxon>malvids</taxon>
        <taxon>Brassicales</taxon>
        <taxon>Brassicaceae</taxon>
        <taxon>Camelineae</taxon>
        <taxon>Arabidopsis</taxon>
    </lineage>
</organism>
<dbReference type="HOGENOM" id="CLU_1549718_0_0_1"/>
<protein>
    <submittedName>
        <fullName evidence="2">Predicted protein</fullName>
    </submittedName>
</protein>
<dbReference type="AlphaFoldDB" id="D7KSV0"/>
<keyword evidence="3" id="KW-1185">Reference proteome</keyword>
<feature type="compositionally biased region" description="Basic and acidic residues" evidence="1">
    <location>
        <begin position="88"/>
        <end position="108"/>
    </location>
</feature>
<evidence type="ECO:0000313" key="3">
    <source>
        <dbReference type="Proteomes" id="UP000008694"/>
    </source>
</evidence>
<feature type="region of interest" description="Disordered" evidence="1">
    <location>
        <begin position="1"/>
        <end position="71"/>
    </location>
</feature>
<reference evidence="3" key="1">
    <citation type="journal article" date="2011" name="Nat. Genet.">
        <title>The Arabidopsis lyrata genome sequence and the basis of rapid genome size change.</title>
        <authorList>
            <person name="Hu T.T."/>
            <person name="Pattyn P."/>
            <person name="Bakker E.G."/>
            <person name="Cao J."/>
            <person name="Cheng J.-F."/>
            <person name="Clark R.M."/>
            <person name="Fahlgren N."/>
            <person name="Fawcett J.A."/>
            <person name="Grimwood J."/>
            <person name="Gundlach H."/>
            <person name="Haberer G."/>
            <person name="Hollister J.D."/>
            <person name="Ossowski S."/>
            <person name="Ottilar R.P."/>
            <person name="Salamov A.A."/>
            <person name="Schneeberger K."/>
            <person name="Spannagl M."/>
            <person name="Wang X."/>
            <person name="Yang L."/>
            <person name="Nasrallah M.E."/>
            <person name="Bergelson J."/>
            <person name="Carrington J.C."/>
            <person name="Gaut B.S."/>
            <person name="Schmutz J."/>
            <person name="Mayer K.F.X."/>
            <person name="Van de Peer Y."/>
            <person name="Grigoriev I.V."/>
            <person name="Nordborg M."/>
            <person name="Weigel D."/>
            <person name="Guo Y.-L."/>
        </authorList>
    </citation>
    <scope>NUCLEOTIDE SEQUENCE [LARGE SCALE GENOMIC DNA]</scope>
    <source>
        <strain evidence="3">cv. MN47</strain>
    </source>
</reference>
<feature type="compositionally biased region" description="Polar residues" evidence="1">
    <location>
        <begin position="29"/>
        <end position="41"/>
    </location>
</feature>
<evidence type="ECO:0000313" key="2">
    <source>
        <dbReference type="EMBL" id="EFH64177.1"/>
    </source>
</evidence>
<dbReference type="Proteomes" id="UP000008694">
    <property type="component" value="Unassembled WGS sequence"/>
</dbReference>
<feature type="region of interest" description="Disordered" evidence="1">
    <location>
        <begin position="87"/>
        <end position="135"/>
    </location>
</feature>
<sequence length="176" mass="18942">MARVKGGDNRVYESTEGSREGAANPDPTEASTDASVPTEASTDAAVPKDAPTDDAYPTEAPMDAAVIGPTVESAEAATELVVFSVPELSDKEEKEEVGEHDKEVRELSIDGQGCDNEEEERVVDSEGEDVAGNNEEEDVAGVVKVSNSLYLLYMVLKVSNRHSCTQLYVFEYAEYS</sequence>
<feature type="compositionally biased region" description="Acidic residues" evidence="1">
    <location>
        <begin position="115"/>
        <end position="135"/>
    </location>
</feature>
<proteinExistence type="predicted"/>
<name>D7KSV0_ARALL</name>
<dbReference type="Gramene" id="scaffold_200091.1">
    <property type="protein sequence ID" value="scaffold_200091.1"/>
    <property type="gene ID" value="scaffold_200091.1"/>
</dbReference>
<dbReference type="EMBL" id="GL348714">
    <property type="protein sequence ID" value="EFH64177.1"/>
    <property type="molecule type" value="Genomic_DNA"/>
</dbReference>
<feature type="compositionally biased region" description="Basic and acidic residues" evidence="1">
    <location>
        <begin position="1"/>
        <end position="19"/>
    </location>
</feature>
<accession>D7KSV0</accession>